<proteinExistence type="predicted"/>
<protein>
    <submittedName>
        <fullName evidence="2">Uncharacterized protein</fullName>
    </submittedName>
</protein>
<dbReference type="EMBL" id="GBRH01224994">
    <property type="protein sequence ID" value="JAD72901.1"/>
    <property type="molecule type" value="Transcribed_RNA"/>
</dbReference>
<name>A0A0A9CBD6_ARUDO</name>
<feature type="compositionally biased region" description="Low complexity" evidence="1">
    <location>
        <begin position="1"/>
        <end position="17"/>
    </location>
</feature>
<dbReference type="AlphaFoldDB" id="A0A0A9CBD6"/>
<organism evidence="2">
    <name type="scientific">Arundo donax</name>
    <name type="common">Giant reed</name>
    <name type="synonym">Donax arundinaceus</name>
    <dbReference type="NCBI Taxonomy" id="35708"/>
    <lineage>
        <taxon>Eukaryota</taxon>
        <taxon>Viridiplantae</taxon>
        <taxon>Streptophyta</taxon>
        <taxon>Embryophyta</taxon>
        <taxon>Tracheophyta</taxon>
        <taxon>Spermatophyta</taxon>
        <taxon>Magnoliopsida</taxon>
        <taxon>Liliopsida</taxon>
        <taxon>Poales</taxon>
        <taxon>Poaceae</taxon>
        <taxon>PACMAD clade</taxon>
        <taxon>Arundinoideae</taxon>
        <taxon>Arundineae</taxon>
        <taxon>Arundo</taxon>
    </lineage>
</organism>
<reference evidence="2" key="2">
    <citation type="journal article" date="2015" name="Data Brief">
        <title>Shoot transcriptome of the giant reed, Arundo donax.</title>
        <authorList>
            <person name="Barrero R.A."/>
            <person name="Guerrero F.D."/>
            <person name="Moolhuijzen P."/>
            <person name="Goolsby J.A."/>
            <person name="Tidwell J."/>
            <person name="Bellgard S.E."/>
            <person name="Bellgard M.I."/>
        </authorList>
    </citation>
    <scope>NUCLEOTIDE SEQUENCE</scope>
    <source>
        <tissue evidence="2">Shoot tissue taken approximately 20 cm above the soil surface</tissue>
    </source>
</reference>
<reference evidence="2" key="1">
    <citation type="submission" date="2014-09" db="EMBL/GenBank/DDBJ databases">
        <authorList>
            <person name="Magalhaes I.L.F."/>
            <person name="Oliveira U."/>
            <person name="Santos F.R."/>
            <person name="Vidigal T.H.D.A."/>
            <person name="Brescovit A.D."/>
            <person name="Santos A.J."/>
        </authorList>
    </citation>
    <scope>NUCLEOTIDE SEQUENCE</scope>
    <source>
        <tissue evidence="2">Shoot tissue taken approximately 20 cm above the soil surface</tissue>
    </source>
</reference>
<feature type="region of interest" description="Disordered" evidence="1">
    <location>
        <begin position="1"/>
        <end position="25"/>
    </location>
</feature>
<evidence type="ECO:0000313" key="2">
    <source>
        <dbReference type="EMBL" id="JAD72901.1"/>
    </source>
</evidence>
<evidence type="ECO:0000256" key="1">
    <source>
        <dbReference type="SAM" id="MobiDB-lite"/>
    </source>
</evidence>
<sequence>MMERTSASGSSTTSSATQVHPGRWPECWTTRSCTWRVQRSHHHSLRRSLISNDSAP</sequence>
<accession>A0A0A9CBD6</accession>